<feature type="domain" description="Fe/B12 periplasmic-binding" evidence="2">
    <location>
        <begin position="1"/>
        <end position="263"/>
    </location>
</feature>
<accession>A0A927RG50</accession>
<dbReference type="PANTHER" id="PTHR30535">
    <property type="entry name" value="VITAMIN B12-BINDING PROTEIN"/>
    <property type="match status" value="1"/>
</dbReference>
<dbReference type="Pfam" id="PF01497">
    <property type="entry name" value="Peripla_BP_2"/>
    <property type="match status" value="1"/>
</dbReference>
<comment type="similarity">
    <text evidence="1">Belongs to the bacterial solute-binding protein 8 family.</text>
</comment>
<evidence type="ECO:0000256" key="1">
    <source>
        <dbReference type="ARBA" id="ARBA00008814"/>
    </source>
</evidence>
<dbReference type="SUPFAM" id="SSF53807">
    <property type="entry name" value="Helical backbone' metal receptor"/>
    <property type="match status" value="1"/>
</dbReference>
<dbReference type="AlphaFoldDB" id="A0A927RG50"/>
<comment type="caution">
    <text evidence="3">The sequence shown here is derived from an EMBL/GenBank/DDBJ whole genome shotgun (WGS) entry which is preliminary data.</text>
</comment>
<name>A0A927RG50_9ACTN</name>
<dbReference type="EMBL" id="JADBEM010000001">
    <property type="protein sequence ID" value="MBE1603901.1"/>
    <property type="molecule type" value="Genomic_DNA"/>
</dbReference>
<sequence length="265" mass="28489">MIARDLVALGVADRVVGQSGTDYFSPPPQTAKAPVLSKENLTSTESILGASPDLVISDLAYRLDPAQKGASLDQLKQAGIQSYVAAAGCTANYTEGRFTDVFTDLENLGKIFGVHAKAKELTDKLKAEVADVERRVAGQPEVSVFEGTMYGDQFYPVVGIGLEALDMAGGKSMFPVVKDPNANISKEEITARDPQAFIFQSSYPRTVDQQKEAANIKATFPTTAAVRNNRIYSIGYFSSTLPGSAIETVASLRQVAQFLHPTVFQ</sequence>
<organism evidence="3 4">
    <name type="scientific">Actinopolymorpha pittospori</name>
    <dbReference type="NCBI Taxonomy" id="648752"/>
    <lineage>
        <taxon>Bacteria</taxon>
        <taxon>Bacillati</taxon>
        <taxon>Actinomycetota</taxon>
        <taxon>Actinomycetes</taxon>
        <taxon>Propionibacteriales</taxon>
        <taxon>Actinopolymorphaceae</taxon>
        <taxon>Actinopolymorpha</taxon>
    </lineage>
</organism>
<dbReference type="Proteomes" id="UP000638648">
    <property type="component" value="Unassembled WGS sequence"/>
</dbReference>
<evidence type="ECO:0000313" key="4">
    <source>
        <dbReference type="Proteomes" id="UP000638648"/>
    </source>
</evidence>
<proteinExistence type="inferred from homology"/>
<reference evidence="3" key="1">
    <citation type="submission" date="2020-10" db="EMBL/GenBank/DDBJ databases">
        <title>Sequencing the genomes of 1000 actinobacteria strains.</title>
        <authorList>
            <person name="Klenk H.-P."/>
        </authorList>
    </citation>
    <scope>NUCLEOTIDE SEQUENCE</scope>
    <source>
        <strain evidence="3">DSM 45354</strain>
    </source>
</reference>
<evidence type="ECO:0000313" key="3">
    <source>
        <dbReference type="EMBL" id="MBE1603901.1"/>
    </source>
</evidence>
<keyword evidence="4" id="KW-1185">Reference proteome</keyword>
<gene>
    <name evidence="3" type="ORF">HEB94_000749</name>
</gene>
<dbReference type="InterPro" id="IPR002491">
    <property type="entry name" value="ABC_transptr_periplasmic_BD"/>
</dbReference>
<dbReference type="PROSITE" id="PS50983">
    <property type="entry name" value="FE_B12_PBP"/>
    <property type="match status" value="1"/>
</dbReference>
<dbReference type="Gene3D" id="3.40.50.1980">
    <property type="entry name" value="Nitrogenase molybdenum iron protein domain"/>
    <property type="match status" value="2"/>
</dbReference>
<dbReference type="InterPro" id="IPR050902">
    <property type="entry name" value="ABC_Transporter_SBP"/>
</dbReference>
<dbReference type="PANTHER" id="PTHR30535:SF7">
    <property type="entry name" value="IRON(III) DICITRATE-BINDING PROTEIN"/>
    <property type="match status" value="1"/>
</dbReference>
<protein>
    <submittedName>
        <fullName evidence="3">Iron complex transport system substrate-binding protein</fullName>
    </submittedName>
</protein>
<evidence type="ECO:0000259" key="2">
    <source>
        <dbReference type="PROSITE" id="PS50983"/>
    </source>
</evidence>